<feature type="compositionally biased region" description="Low complexity" evidence="1">
    <location>
        <begin position="1"/>
        <end position="23"/>
    </location>
</feature>
<feature type="region of interest" description="Disordered" evidence="1">
    <location>
        <begin position="1"/>
        <end position="60"/>
    </location>
</feature>
<evidence type="ECO:0000256" key="1">
    <source>
        <dbReference type="SAM" id="MobiDB-lite"/>
    </source>
</evidence>
<feature type="compositionally biased region" description="Low complexity" evidence="1">
    <location>
        <begin position="98"/>
        <end position="109"/>
    </location>
</feature>
<proteinExistence type="predicted"/>
<dbReference type="AlphaFoldDB" id="E4Z4D1"/>
<accession>E4Z4D1</accession>
<dbReference type="Proteomes" id="UP000011014">
    <property type="component" value="Unassembled WGS sequence"/>
</dbReference>
<protein>
    <submittedName>
        <fullName evidence="2">Uncharacterized protein</fullName>
    </submittedName>
</protein>
<feature type="non-terminal residue" evidence="2">
    <location>
        <position position="190"/>
    </location>
</feature>
<sequence length="190" mass="20680">MQGDGDLLSSLLSNSDSRSNTSKSSRRKKLPLPSNGENASSLLGDFLEPSSSTSNKSGKRLAPLFSFGRENNLLSSGSHTVEGESGAQDLLERLTNLSSRSNESGSKRSVNTNRSRRNLPKPSQVSKGDDLLSMFSSQPQENDYDSENIVYEPVDDDEVEQDEDYFDEGNPPMSPRDTLAQASDVLSILS</sequence>
<organism evidence="2">
    <name type="scientific">Oikopleura dioica</name>
    <name type="common">Tunicate</name>
    <dbReference type="NCBI Taxonomy" id="34765"/>
    <lineage>
        <taxon>Eukaryota</taxon>
        <taxon>Metazoa</taxon>
        <taxon>Chordata</taxon>
        <taxon>Tunicata</taxon>
        <taxon>Appendicularia</taxon>
        <taxon>Copelata</taxon>
        <taxon>Oikopleuridae</taxon>
        <taxon>Oikopleura</taxon>
    </lineage>
</organism>
<name>E4Z4D1_OIKDI</name>
<feature type="region of interest" description="Disordered" evidence="1">
    <location>
        <begin position="95"/>
        <end position="190"/>
    </location>
</feature>
<dbReference type="EMBL" id="FN657278">
    <property type="protein sequence ID" value="CBY42559.1"/>
    <property type="molecule type" value="Genomic_DNA"/>
</dbReference>
<reference evidence="2" key="1">
    <citation type="journal article" date="2010" name="Science">
        <title>Plasticity of animal genome architecture unmasked by rapid evolution of a pelagic tunicate.</title>
        <authorList>
            <person name="Denoeud F."/>
            <person name="Henriet S."/>
            <person name="Mungpakdee S."/>
            <person name="Aury J.M."/>
            <person name="Da Silva C."/>
            <person name="Brinkmann H."/>
            <person name="Mikhaleva J."/>
            <person name="Olsen L.C."/>
            <person name="Jubin C."/>
            <person name="Canestro C."/>
            <person name="Bouquet J.M."/>
            <person name="Danks G."/>
            <person name="Poulain J."/>
            <person name="Campsteijn C."/>
            <person name="Adamski M."/>
            <person name="Cross I."/>
            <person name="Yadetie F."/>
            <person name="Muffato M."/>
            <person name="Louis A."/>
            <person name="Butcher S."/>
            <person name="Tsagkogeorga G."/>
            <person name="Konrad A."/>
            <person name="Singh S."/>
            <person name="Jensen M.F."/>
            <person name="Cong E.H."/>
            <person name="Eikeseth-Otteraa H."/>
            <person name="Noel B."/>
            <person name="Anthouard V."/>
            <person name="Porcel B.M."/>
            <person name="Kachouri-Lafond R."/>
            <person name="Nishino A."/>
            <person name="Ugolini M."/>
            <person name="Chourrout P."/>
            <person name="Nishida H."/>
            <person name="Aasland R."/>
            <person name="Huzurbazar S."/>
            <person name="Westhof E."/>
            <person name="Delsuc F."/>
            <person name="Lehrach H."/>
            <person name="Reinhardt R."/>
            <person name="Weissenbach J."/>
            <person name="Roy S.W."/>
            <person name="Artiguenave F."/>
            <person name="Postlethwait J.H."/>
            <person name="Manak J.R."/>
            <person name="Thompson E.M."/>
            <person name="Jaillon O."/>
            <person name="Du Pasquier L."/>
            <person name="Boudinot P."/>
            <person name="Liberles D.A."/>
            <person name="Volff J.N."/>
            <person name="Philippe H."/>
            <person name="Lenhard B."/>
            <person name="Roest Crollius H."/>
            <person name="Wincker P."/>
            <person name="Chourrout D."/>
        </authorList>
    </citation>
    <scope>NUCLEOTIDE SEQUENCE [LARGE SCALE GENOMIC DNA]</scope>
</reference>
<evidence type="ECO:0000313" key="2">
    <source>
        <dbReference type="EMBL" id="CBY42559.1"/>
    </source>
</evidence>
<feature type="compositionally biased region" description="Acidic residues" evidence="1">
    <location>
        <begin position="153"/>
        <end position="167"/>
    </location>
</feature>
<gene>
    <name evidence="2" type="ORF">GSOID_T00026260001</name>
</gene>